<dbReference type="Proteomes" id="UP001190700">
    <property type="component" value="Unassembled WGS sequence"/>
</dbReference>
<dbReference type="AlphaFoldDB" id="A0AAE0BZ88"/>
<dbReference type="PANTHER" id="PTHR15907">
    <property type="entry name" value="DUF614 FAMILY PROTEIN-RELATED"/>
    <property type="match status" value="1"/>
</dbReference>
<dbReference type="Pfam" id="PF04749">
    <property type="entry name" value="PLAC8"/>
    <property type="match status" value="1"/>
</dbReference>
<evidence type="ECO:0000313" key="2">
    <source>
        <dbReference type="Proteomes" id="UP001190700"/>
    </source>
</evidence>
<evidence type="ECO:0000313" key="1">
    <source>
        <dbReference type="EMBL" id="KAK3244467.1"/>
    </source>
</evidence>
<organism evidence="1 2">
    <name type="scientific">Cymbomonas tetramitiformis</name>
    <dbReference type="NCBI Taxonomy" id="36881"/>
    <lineage>
        <taxon>Eukaryota</taxon>
        <taxon>Viridiplantae</taxon>
        <taxon>Chlorophyta</taxon>
        <taxon>Pyramimonadophyceae</taxon>
        <taxon>Pyramimonadales</taxon>
        <taxon>Pyramimonadaceae</taxon>
        <taxon>Cymbomonas</taxon>
    </lineage>
</organism>
<reference evidence="1 2" key="1">
    <citation type="journal article" date="2015" name="Genome Biol. Evol.">
        <title>Comparative Genomics of a Bacterivorous Green Alga Reveals Evolutionary Causalities and Consequences of Phago-Mixotrophic Mode of Nutrition.</title>
        <authorList>
            <person name="Burns J.A."/>
            <person name="Paasch A."/>
            <person name="Narechania A."/>
            <person name="Kim E."/>
        </authorList>
    </citation>
    <scope>NUCLEOTIDE SEQUENCE [LARGE SCALE GENOMIC DNA]</scope>
    <source>
        <strain evidence="1 2">PLY_AMNH</strain>
    </source>
</reference>
<sequence>MLKGVGTALDGVFKGKWQHGPLGCFGDCEDCSTVPCKTVVCGGITQYGFNAKAMNQNFLLCGLYYCMCPACAACTQRMSVKKKYNVEANPVEDCIIACCCSACATLQHANQIGEPACFTSQKVSILLTPPKSEDFKDFAEETKQDGMKAKDQKSCLRLQVSGTVREL</sequence>
<accession>A0AAE0BZ88</accession>
<gene>
    <name evidence="1" type="ORF">CYMTET_45919</name>
</gene>
<keyword evidence="2" id="KW-1185">Reference proteome</keyword>
<proteinExistence type="predicted"/>
<name>A0AAE0BZ88_9CHLO</name>
<dbReference type="InterPro" id="IPR006461">
    <property type="entry name" value="PLAC_motif_containing"/>
</dbReference>
<comment type="caution">
    <text evidence="1">The sequence shown here is derived from an EMBL/GenBank/DDBJ whole genome shotgun (WGS) entry which is preliminary data.</text>
</comment>
<protein>
    <submittedName>
        <fullName evidence="1">Uncharacterized protein</fullName>
    </submittedName>
</protein>
<dbReference type="NCBIfam" id="TIGR01571">
    <property type="entry name" value="A_thal_Cys_rich"/>
    <property type="match status" value="1"/>
</dbReference>
<dbReference type="EMBL" id="LGRX02031819">
    <property type="protein sequence ID" value="KAK3244467.1"/>
    <property type="molecule type" value="Genomic_DNA"/>
</dbReference>